<dbReference type="GO" id="GO:0003677">
    <property type="term" value="F:DNA binding"/>
    <property type="evidence" value="ECO:0007669"/>
    <property type="project" value="UniProtKB-KW"/>
</dbReference>
<proteinExistence type="inferred from homology"/>
<evidence type="ECO:0000259" key="7">
    <source>
        <dbReference type="Pfam" id="PF01939"/>
    </source>
</evidence>
<evidence type="ECO:0000256" key="6">
    <source>
        <dbReference type="HAMAP-Rule" id="MF_00722"/>
    </source>
</evidence>
<dbReference type="GO" id="GO:0005737">
    <property type="term" value="C:cytoplasm"/>
    <property type="evidence" value="ECO:0007669"/>
    <property type="project" value="UniProtKB-SubCell"/>
</dbReference>
<dbReference type="Proteomes" id="UP000058613">
    <property type="component" value="Chromosome"/>
</dbReference>
<comment type="function">
    <text evidence="6">Cleaves both 3' and 5' ssDNA extremities of branched DNA structures.</text>
</comment>
<dbReference type="EMBL" id="NCQP01000001">
    <property type="protein sequence ID" value="OWJ55709.1"/>
    <property type="molecule type" value="Genomic_DNA"/>
</dbReference>
<dbReference type="RefSeq" id="WP_055409032.1">
    <property type="nucleotide sequence ID" value="NZ_CP013011.1"/>
</dbReference>
<evidence type="ECO:0000313" key="10">
    <source>
        <dbReference type="EMBL" id="OWJ55709.1"/>
    </source>
</evidence>
<dbReference type="STRING" id="1273541.Pyrde_1166"/>
<dbReference type="Pfam" id="PF01939">
    <property type="entry name" value="NucS_C"/>
    <property type="match status" value="1"/>
</dbReference>
<dbReference type="GO" id="GO:0000014">
    <property type="term" value="F:single-stranded DNA endodeoxyribonuclease activity"/>
    <property type="evidence" value="ECO:0007669"/>
    <property type="project" value="UniProtKB-UniRule"/>
</dbReference>
<dbReference type="Proteomes" id="UP000196694">
    <property type="component" value="Unassembled WGS sequence"/>
</dbReference>
<dbReference type="Gene3D" id="2.70.180.20">
    <property type="match status" value="1"/>
</dbReference>
<comment type="similarity">
    <text evidence="6">Belongs to the NucS endonuclease family.</text>
</comment>
<gene>
    <name evidence="6" type="primary">nucS</name>
    <name evidence="10" type="ORF">Pdsh_02725</name>
    <name evidence="9" type="ORF">Pyrde_1166</name>
</gene>
<reference evidence="10 12" key="2">
    <citation type="submission" date="2017-05" db="EMBL/GenBank/DDBJ databases">
        <title>The draft genome of the hyperthermophilic archaeon 'Pyrodictium delaneyi strain Hulk', an iron and nitrate reducer, reveals the capacity for sulfate reduction.</title>
        <authorList>
            <person name="Demey L.M."/>
            <person name="Miller C."/>
            <person name="Manzella M."/>
            <person name="Reguera G."/>
            <person name="Kashefi K."/>
        </authorList>
    </citation>
    <scope>NUCLEOTIDE SEQUENCE [LARGE SCALE GENOMIC DNA]</scope>
    <source>
        <strain evidence="10 12">Hulk</strain>
    </source>
</reference>
<dbReference type="KEGG" id="pdl:Pyrde_1166"/>
<dbReference type="InterPro" id="IPR049173">
    <property type="entry name" value="NucS_N_sf"/>
</dbReference>
<keyword evidence="2 6" id="KW-0540">Nuclease</keyword>
<dbReference type="InterPro" id="IPR002793">
    <property type="entry name" value="Endonuclease_NucS"/>
</dbReference>
<keyword evidence="4 6" id="KW-0378">Hydrolase</keyword>
<keyword evidence="5 6" id="KW-0238">DNA-binding</keyword>
<evidence type="ECO:0000256" key="2">
    <source>
        <dbReference type="ARBA" id="ARBA00022722"/>
    </source>
</evidence>
<name>A0A0P0N460_9CREN</name>
<dbReference type="InterPro" id="IPR048302">
    <property type="entry name" value="NucS_N"/>
</dbReference>
<evidence type="ECO:0000313" key="11">
    <source>
        <dbReference type="Proteomes" id="UP000058613"/>
    </source>
</evidence>
<organism evidence="9 11">
    <name type="scientific">Pyrodictium delaneyi</name>
    <dbReference type="NCBI Taxonomy" id="1273541"/>
    <lineage>
        <taxon>Archaea</taxon>
        <taxon>Thermoproteota</taxon>
        <taxon>Thermoprotei</taxon>
        <taxon>Desulfurococcales</taxon>
        <taxon>Pyrodictiaceae</taxon>
        <taxon>Pyrodictium</taxon>
    </lineage>
</organism>
<protein>
    <recommendedName>
        <fullName evidence="6">Endonuclease NucS</fullName>
        <ecNumber evidence="6">3.1.-.-</ecNumber>
    </recommendedName>
</protein>
<dbReference type="EC" id="3.1.-.-" evidence="6"/>
<evidence type="ECO:0000256" key="1">
    <source>
        <dbReference type="ARBA" id="ARBA00022490"/>
    </source>
</evidence>
<accession>A0A0P0N460</accession>
<dbReference type="PANTHER" id="PTHR38814">
    <property type="entry name" value="ENDONUCLEASE NUCS"/>
    <property type="match status" value="1"/>
</dbReference>
<feature type="domain" description="Endonuclease NucS C-terminal" evidence="7">
    <location>
        <begin position="132"/>
        <end position="245"/>
    </location>
</feature>
<dbReference type="PATRIC" id="fig|1273541.4.peg.1250"/>
<dbReference type="CDD" id="cd22341">
    <property type="entry name" value="NucS-like"/>
    <property type="match status" value="1"/>
</dbReference>
<evidence type="ECO:0000313" key="9">
    <source>
        <dbReference type="EMBL" id="ALL01214.1"/>
    </source>
</evidence>
<evidence type="ECO:0000313" key="12">
    <source>
        <dbReference type="Proteomes" id="UP000196694"/>
    </source>
</evidence>
<evidence type="ECO:0000259" key="8">
    <source>
        <dbReference type="Pfam" id="PF21003"/>
    </source>
</evidence>
<evidence type="ECO:0000256" key="4">
    <source>
        <dbReference type="ARBA" id="ARBA00022801"/>
    </source>
</evidence>
<keyword evidence="3 6" id="KW-0255">Endonuclease</keyword>
<dbReference type="Gene3D" id="3.40.1350.10">
    <property type="match status" value="1"/>
</dbReference>
<evidence type="ECO:0000256" key="5">
    <source>
        <dbReference type="ARBA" id="ARBA00023125"/>
    </source>
</evidence>
<dbReference type="GeneID" id="26099502"/>
<keyword evidence="12" id="KW-1185">Reference proteome</keyword>
<sequence length="265" mass="29759">MTTVKYLAEPDLDKAHNFISSAVAQRDMIVMAVKCSVAYEGRGASRLGEGDRLVIVKPDGAVLVHRPTGYSPVNWQPDSHVITVEKQDGRILFRSVRKRPREVLEILISRVYFVVAIHGLLDDAEFIEYLDESEIADYLARHPDLIEEGLRVVRRERPVEGGYADIVAVDKQGRYVVIEVKRVTAGIDAVKQLHRYVEMFRKANAEAKVRGILVAPAITKDALSLLTSLGLEYKHVDVARIHKKAKQERRHSGSLSLLDFIGKRG</sequence>
<dbReference type="NCBIfam" id="NF003270">
    <property type="entry name" value="PRK04247.1"/>
    <property type="match status" value="1"/>
</dbReference>
<dbReference type="OrthoDB" id="15177at2157"/>
<reference evidence="9 11" key="1">
    <citation type="submission" date="2015-10" db="EMBL/GenBank/DDBJ databases">
        <title>Complete genome sequence of hyperthermophilic archaeon Pyrodictium delaneyi Su06.</title>
        <authorList>
            <person name="Jung J.-H."/>
            <person name="Lin J."/>
            <person name="Holden J.F."/>
            <person name="Park C.-S."/>
        </authorList>
    </citation>
    <scope>NUCLEOTIDE SEQUENCE [LARGE SCALE GENOMIC DNA]</scope>
    <source>
        <strain evidence="9 11">Su06</strain>
    </source>
</reference>
<dbReference type="HAMAP" id="MF_00722">
    <property type="entry name" value="NucS"/>
    <property type="match status" value="1"/>
</dbReference>
<dbReference type="Pfam" id="PF21003">
    <property type="entry name" value="NucS_N"/>
    <property type="match status" value="1"/>
</dbReference>
<dbReference type="AlphaFoldDB" id="A0A0P0N460"/>
<dbReference type="PANTHER" id="PTHR38814:SF1">
    <property type="entry name" value="ENDONUCLEASE NUCS"/>
    <property type="match status" value="1"/>
</dbReference>
<dbReference type="InterPro" id="IPR011856">
    <property type="entry name" value="tRNA_endonuc-like_dom_sf"/>
</dbReference>
<comment type="subcellular location">
    <subcellularLocation>
        <location evidence="6">Cytoplasm</location>
    </subcellularLocation>
</comment>
<dbReference type="EMBL" id="CP013011">
    <property type="protein sequence ID" value="ALL01214.1"/>
    <property type="molecule type" value="Genomic_DNA"/>
</dbReference>
<dbReference type="InterPro" id="IPR048301">
    <property type="entry name" value="NucS_C"/>
</dbReference>
<feature type="domain" description="Endonuclease NucS N-terminal PH-like" evidence="8">
    <location>
        <begin position="28"/>
        <end position="116"/>
    </location>
</feature>
<keyword evidence="1 6" id="KW-0963">Cytoplasm</keyword>
<evidence type="ECO:0000256" key="3">
    <source>
        <dbReference type="ARBA" id="ARBA00022759"/>
    </source>
</evidence>